<accession>A0ABV6X9E6</accession>
<organism evidence="1 2">
    <name type="scientific">Streptacidiphilus alkalitolerans</name>
    <dbReference type="NCBI Taxonomy" id="3342712"/>
    <lineage>
        <taxon>Bacteria</taxon>
        <taxon>Bacillati</taxon>
        <taxon>Actinomycetota</taxon>
        <taxon>Actinomycetes</taxon>
        <taxon>Kitasatosporales</taxon>
        <taxon>Streptomycetaceae</taxon>
        <taxon>Streptacidiphilus</taxon>
    </lineage>
</organism>
<evidence type="ECO:0000313" key="1">
    <source>
        <dbReference type="EMBL" id="MFC1434920.1"/>
    </source>
</evidence>
<name>A0ABV6X9E6_9ACTN</name>
<reference evidence="1 2" key="1">
    <citation type="submission" date="2024-09" db="EMBL/GenBank/DDBJ databases">
        <authorList>
            <person name="Lee S.D."/>
        </authorList>
    </citation>
    <scope>NUCLEOTIDE SEQUENCE [LARGE SCALE GENOMIC DNA]</scope>
    <source>
        <strain evidence="1 2">N1-3</strain>
    </source>
</reference>
<evidence type="ECO:0008006" key="3">
    <source>
        <dbReference type="Google" id="ProtNLM"/>
    </source>
</evidence>
<proteinExistence type="predicted"/>
<gene>
    <name evidence="1" type="ORF">ACEZDB_30190</name>
</gene>
<protein>
    <recommendedName>
        <fullName evidence="3">Prevent-host-death family protein</fullName>
    </recommendedName>
</protein>
<dbReference type="RefSeq" id="WP_380557545.1">
    <property type="nucleotide sequence ID" value="NZ_JBHEZY010000015.1"/>
</dbReference>
<sequence>MSAQTEVNFSELINKPKDTLARLDRTRRILLRRRDAEDLVLTTVARAEQDSTVVSAATRLFAALMQQGPAPRELLLQVLPAAFPWVKYLPREDREAFARQLFKELTASESLESSAPVAQLIIAWQHTAEVHADPELFAVLTSDSGDDYGPVPAPGAER</sequence>
<dbReference type="Proteomes" id="UP001592530">
    <property type="component" value="Unassembled WGS sequence"/>
</dbReference>
<dbReference type="EMBL" id="JBHEZY010000015">
    <property type="protein sequence ID" value="MFC1434920.1"/>
    <property type="molecule type" value="Genomic_DNA"/>
</dbReference>
<evidence type="ECO:0000313" key="2">
    <source>
        <dbReference type="Proteomes" id="UP001592530"/>
    </source>
</evidence>
<comment type="caution">
    <text evidence="1">The sequence shown here is derived from an EMBL/GenBank/DDBJ whole genome shotgun (WGS) entry which is preliminary data.</text>
</comment>